<keyword evidence="1" id="KW-0732">Signal</keyword>
<name>A0A2K8NX62_9MOLU</name>
<dbReference type="RefSeq" id="WP_024863671.1">
    <property type="nucleotide sequence ID" value="NZ_CP024965.1"/>
</dbReference>
<dbReference type="Proteomes" id="UP000232230">
    <property type="component" value="Chromosome"/>
</dbReference>
<accession>A0A2K8NX62</accession>
<gene>
    <name evidence="2" type="ORF">ESOMN_v1c00490</name>
</gene>
<feature type="signal peptide" evidence="1">
    <location>
        <begin position="1"/>
        <end position="26"/>
    </location>
</feature>
<evidence type="ECO:0000256" key="1">
    <source>
        <dbReference type="SAM" id="SignalP"/>
    </source>
</evidence>
<evidence type="ECO:0008006" key="4">
    <source>
        <dbReference type="Google" id="ProtNLM"/>
    </source>
</evidence>
<dbReference type="NCBIfam" id="NF045726">
    <property type="entry name" value="XXplasma_LP"/>
    <property type="match status" value="1"/>
</dbReference>
<dbReference type="InterPro" id="IPR005046">
    <property type="entry name" value="DUF285"/>
</dbReference>
<dbReference type="InterPro" id="IPR011889">
    <property type="entry name" value="Liste_lipo_26"/>
</dbReference>
<evidence type="ECO:0000313" key="2">
    <source>
        <dbReference type="EMBL" id="ATZ18435.1"/>
    </source>
</evidence>
<dbReference type="Pfam" id="PF03382">
    <property type="entry name" value="DUF285"/>
    <property type="match status" value="1"/>
</dbReference>
<reference evidence="2 3" key="1">
    <citation type="submission" date="2017-11" db="EMBL/GenBank/DDBJ databases">
        <title>Genome sequence of Entomoplasma somnilux PYAN-1 (ATCC 49194).</title>
        <authorList>
            <person name="Lo W.-S."/>
            <person name="Gasparich G.E."/>
            <person name="Kuo C.-H."/>
        </authorList>
    </citation>
    <scope>NUCLEOTIDE SEQUENCE [LARGE SCALE GENOMIC DNA]</scope>
    <source>
        <strain evidence="2 3">PYAN-1</strain>
    </source>
</reference>
<dbReference type="AlphaFoldDB" id="A0A2K8NX62"/>
<feature type="chain" id="PRO_5014959684" description="Lipoprotein" evidence="1">
    <location>
        <begin position="27"/>
        <end position="511"/>
    </location>
</feature>
<proteinExistence type="predicted"/>
<sequence>MKKLLSILASLSFTASITSITVAACADDKLFQNIKILENDLNKILETKKYESWILNDLQFEIDKLYGSGAITVEEINDKNNKSKPQVMNQMFLFNGNAKEDNGFLYEGSITLTHTWTETIGFVKPITDINTQLQEILDSRKDLKWTKPELEQAIVDAKLDVVGGITVELQSAINYAWTGEEKNDKYIFTGHGTTTNEFIYEGSTTLNHEWIEKSDETLPISQIKPKLQEILDFKSSTEWSQSDLQSAIDNDPFINDKGGITVTEISNSNFTDKVGGTKEWKFVGIGSINNQHKYRGNTTLNHIWVESQPTIYIDSEGNEEETSKLDFADINAKEIKQFGFDKEGNSIQTFRGSKVSSYLPKQIKSLKLMFGYNQNEFIEGIENWDTSNITDMTQTFGAASFFNQPLNWDTSNVITMEGMFSLNDLFDQPLNWDTSKVVNMKEMFMRALNFNQDISKWDTSNVTNMSFMFRETEQFDQDISIWNVSKVTNYENFDLQANPYWDQTYKPKFNT</sequence>
<organism evidence="2 3">
    <name type="scientific">Williamsoniiplasma somnilux</name>
    <dbReference type="NCBI Taxonomy" id="215578"/>
    <lineage>
        <taxon>Bacteria</taxon>
        <taxon>Bacillati</taxon>
        <taxon>Mycoplasmatota</taxon>
        <taxon>Mollicutes</taxon>
        <taxon>Entomoplasmatales</taxon>
        <taxon>Williamsoniiplasma</taxon>
    </lineage>
</organism>
<keyword evidence="3" id="KW-1185">Reference proteome</keyword>
<dbReference type="PROSITE" id="PS51257">
    <property type="entry name" value="PROKAR_LIPOPROTEIN"/>
    <property type="match status" value="1"/>
</dbReference>
<protein>
    <recommendedName>
        <fullName evidence="4">Lipoprotein</fullName>
    </recommendedName>
</protein>
<dbReference type="EMBL" id="CP024965">
    <property type="protein sequence ID" value="ATZ18435.1"/>
    <property type="molecule type" value="Genomic_DNA"/>
</dbReference>
<dbReference type="InterPro" id="IPR054816">
    <property type="entry name" value="Lipoprotein_mollicutes-type_CS"/>
</dbReference>
<dbReference type="NCBIfam" id="TIGR02167">
    <property type="entry name" value="Liste_lipo_26"/>
    <property type="match status" value="2"/>
</dbReference>
<dbReference type="KEGG" id="esx:ESOMN_v1c00490"/>
<evidence type="ECO:0000313" key="3">
    <source>
        <dbReference type="Proteomes" id="UP000232230"/>
    </source>
</evidence>